<evidence type="ECO:0000256" key="1">
    <source>
        <dbReference type="ARBA" id="ARBA00004533"/>
    </source>
</evidence>
<evidence type="ECO:0000313" key="8">
    <source>
        <dbReference type="Proteomes" id="UP000572377"/>
    </source>
</evidence>
<dbReference type="EMBL" id="JABFBC010000002">
    <property type="protein sequence ID" value="NNU81002.1"/>
    <property type="molecule type" value="Genomic_DNA"/>
</dbReference>
<keyword evidence="2" id="KW-1003">Cell membrane</keyword>
<dbReference type="InterPro" id="IPR004960">
    <property type="entry name" value="LipA_acyltrans"/>
</dbReference>
<dbReference type="Pfam" id="PF03279">
    <property type="entry name" value="Lip_A_acyltrans"/>
    <property type="match status" value="1"/>
</dbReference>
<sequence>MSGNSAFLDYIENLPLRVLHHATRRMPLAWRGAVAAWVGRRVILNVPGLRRRVESNLAHVYPDMPAARRDAILRANAGNIGRTMFEMRDNARLVTDLDRIEVVPGEGLDALEAARAAGRGALLVSGHFGQWDAVRAALKARGMECGGIYRDHDNRYFNADMLPQFESGGRPLFAKTPKGMRDLIKHVRAGGFAAVMMDQKTRDGEILDFMGKPATTATGIAELALRYDLPLVPAYGIRKPDGISFRIEFEPPIPHTDALTMSQAVNDSLAARVHAMPEQWHWLHRRWDLTTRASLRAQRAAAG</sequence>
<name>A0A849L480_9RHOB</name>
<dbReference type="Proteomes" id="UP000572377">
    <property type="component" value="Unassembled WGS sequence"/>
</dbReference>
<proteinExistence type="predicted"/>
<keyword evidence="3" id="KW-0997">Cell inner membrane</keyword>
<evidence type="ECO:0000256" key="3">
    <source>
        <dbReference type="ARBA" id="ARBA00022519"/>
    </source>
</evidence>
<dbReference type="GO" id="GO:0005886">
    <property type="term" value="C:plasma membrane"/>
    <property type="evidence" value="ECO:0007669"/>
    <property type="project" value="UniProtKB-SubCell"/>
</dbReference>
<keyword evidence="8" id="KW-1185">Reference proteome</keyword>
<dbReference type="GO" id="GO:0009247">
    <property type="term" value="P:glycolipid biosynthetic process"/>
    <property type="evidence" value="ECO:0007669"/>
    <property type="project" value="UniProtKB-ARBA"/>
</dbReference>
<dbReference type="GO" id="GO:0016746">
    <property type="term" value="F:acyltransferase activity"/>
    <property type="evidence" value="ECO:0007669"/>
    <property type="project" value="UniProtKB-KW"/>
</dbReference>
<gene>
    <name evidence="7" type="ORF">HMH01_11195</name>
</gene>
<dbReference type="PANTHER" id="PTHR30606:SF10">
    <property type="entry name" value="PHOSPHATIDYLINOSITOL MANNOSIDE ACYLTRANSFERASE"/>
    <property type="match status" value="1"/>
</dbReference>
<evidence type="ECO:0000256" key="4">
    <source>
        <dbReference type="ARBA" id="ARBA00022679"/>
    </source>
</evidence>
<comment type="caution">
    <text evidence="7">The sequence shown here is derived from an EMBL/GenBank/DDBJ whole genome shotgun (WGS) entry which is preliminary data.</text>
</comment>
<dbReference type="RefSeq" id="WP_171325561.1">
    <property type="nucleotide sequence ID" value="NZ_JABFBC010000002.1"/>
</dbReference>
<evidence type="ECO:0000256" key="5">
    <source>
        <dbReference type="ARBA" id="ARBA00023136"/>
    </source>
</evidence>
<reference evidence="7 8" key="1">
    <citation type="submission" date="2020-05" db="EMBL/GenBank/DDBJ databases">
        <title>Gimesia benthica sp. nov., a novel planctomycete isolated from a deep-sea water sample of the Northwest Indian Ocean.</title>
        <authorList>
            <person name="Wang J."/>
            <person name="Ruan C."/>
            <person name="Song L."/>
            <person name="Zhu Y."/>
            <person name="Li A."/>
            <person name="Zheng X."/>
            <person name="Wang L."/>
            <person name="Lu Z."/>
            <person name="Huang Y."/>
            <person name="Du W."/>
            <person name="Zhou Y."/>
            <person name="Huang L."/>
            <person name="Dai X."/>
        </authorList>
    </citation>
    <scope>NUCLEOTIDE SEQUENCE [LARGE SCALE GENOMIC DNA]</scope>
    <source>
        <strain evidence="7 8">YYQ-30</strain>
    </source>
</reference>
<accession>A0A849L480</accession>
<keyword evidence="4 7" id="KW-0808">Transferase</keyword>
<evidence type="ECO:0000256" key="2">
    <source>
        <dbReference type="ARBA" id="ARBA00022475"/>
    </source>
</evidence>
<dbReference type="PIRSF" id="PIRSF026649">
    <property type="entry name" value="MsbB"/>
    <property type="match status" value="1"/>
</dbReference>
<dbReference type="CDD" id="cd07984">
    <property type="entry name" value="LPLAT_LABLAT-like"/>
    <property type="match status" value="1"/>
</dbReference>
<keyword evidence="6 7" id="KW-0012">Acyltransferase</keyword>
<protein>
    <submittedName>
        <fullName evidence="7">Acyltransferase</fullName>
    </submittedName>
</protein>
<evidence type="ECO:0000256" key="6">
    <source>
        <dbReference type="ARBA" id="ARBA00023315"/>
    </source>
</evidence>
<dbReference type="PANTHER" id="PTHR30606">
    <property type="entry name" value="LIPID A BIOSYNTHESIS LAUROYL ACYLTRANSFERASE"/>
    <property type="match status" value="1"/>
</dbReference>
<comment type="subcellular location">
    <subcellularLocation>
        <location evidence="1">Cell inner membrane</location>
    </subcellularLocation>
</comment>
<evidence type="ECO:0000313" key="7">
    <source>
        <dbReference type="EMBL" id="NNU81002.1"/>
    </source>
</evidence>
<dbReference type="AlphaFoldDB" id="A0A849L480"/>
<organism evidence="7 8">
    <name type="scientific">Halovulum dunhuangense</name>
    <dbReference type="NCBI Taxonomy" id="1505036"/>
    <lineage>
        <taxon>Bacteria</taxon>
        <taxon>Pseudomonadati</taxon>
        <taxon>Pseudomonadota</taxon>
        <taxon>Alphaproteobacteria</taxon>
        <taxon>Rhodobacterales</taxon>
        <taxon>Paracoccaceae</taxon>
        <taxon>Halovulum</taxon>
    </lineage>
</organism>
<keyword evidence="5" id="KW-0472">Membrane</keyword>